<evidence type="ECO:0000313" key="4">
    <source>
        <dbReference type="EMBL" id="EQD47128.1"/>
    </source>
</evidence>
<organism evidence="4">
    <name type="scientific">mine drainage metagenome</name>
    <dbReference type="NCBI Taxonomy" id="410659"/>
    <lineage>
        <taxon>unclassified sequences</taxon>
        <taxon>metagenomes</taxon>
        <taxon>ecological metagenomes</taxon>
    </lineage>
</organism>
<evidence type="ECO:0000259" key="2">
    <source>
        <dbReference type="Pfam" id="PF10412"/>
    </source>
</evidence>
<keyword evidence="1" id="KW-1133">Transmembrane helix</keyword>
<keyword evidence="1" id="KW-0812">Transmembrane</keyword>
<dbReference type="InterPro" id="IPR019476">
    <property type="entry name" value="T4SS_TraD_DNA-bd"/>
</dbReference>
<gene>
    <name evidence="4" type="ORF">B1B_12468</name>
</gene>
<dbReference type="InterPro" id="IPR051162">
    <property type="entry name" value="T4SS_component"/>
</dbReference>
<protein>
    <submittedName>
        <fullName evidence="4">Plasmid conjugative transfer protein</fullName>
    </submittedName>
</protein>
<reference evidence="4" key="1">
    <citation type="submission" date="2013-08" db="EMBL/GenBank/DDBJ databases">
        <authorList>
            <person name="Mendez C."/>
            <person name="Richter M."/>
            <person name="Ferrer M."/>
            <person name="Sanchez J."/>
        </authorList>
    </citation>
    <scope>NUCLEOTIDE SEQUENCE</scope>
</reference>
<dbReference type="PANTHER" id="PTHR30121:SF6">
    <property type="entry name" value="SLR6007 PROTEIN"/>
    <property type="match status" value="1"/>
</dbReference>
<sequence>MSLLSYQQVDGDLIRKPFELIAALAWAGAAFGLVSLWLLGPYPFLFVTPAACGCVLLAIWRGIQCDRILFVQAALFRDDHSVVPAERLRKMARKTSRVWLGWGFEWNAEVRQRAHLLHNHGVENVRVPHWVLRLYAQRGKRGKRMGPSGTNRRAERTGLSWIHNIGQEMVLWFEPAQRVGHTLIFGVPGSGKTKLAELIASQAIARGDVVLVIDPKGDKELENRMREESRIANRPYVYFHLAHPEESVRWQPIAQWTRPTEIASRIAALIPGEMGGDVFQAFSWMTLATAALAEVQVLHEQPTIADLKAVIEGDMDVTLEKIITHWLGLHVPDWQVNFNAIRALETVGTGVDGRRERAGQRPIDKLVAFYKKSGKPSEDIDNLITMATHNKDHYGKMIATLKPLLQILTSGKLREMLSPDPSRDPDDPARPIWDMRRVHEQRAVCYIGLDTLSDATVGGSVGSLMIAECASVAGYVYSHGDPSQVPRTTLIVDESGEVLNGPLIQMANKSRGAGFEIYALAQTYSEFAAKLESEAKGRMFAGNFNNLIALRTRDSGTQRYVMEQVGKRLVSDPTQSSSVSMMNLTDKSPLGFSGSVSQNMQTRETEAFPASLLAVLPNFHYLALIGGRIIKGRAPIIQTDAPL</sequence>
<comment type="caution">
    <text evidence="4">The sequence shown here is derived from an EMBL/GenBank/DDBJ whole genome shotgun (WGS) entry which is preliminary data.</text>
</comment>
<dbReference type="PANTHER" id="PTHR30121">
    <property type="entry name" value="UNCHARACTERIZED PROTEIN YJGR-RELATED"/>
    <property type="match status" value="1"/>
</dbReference>
<dbReference type="Pfam" id="PF12696">
    <property type="entry name" value="TraG-D_C"/>
    <property type="match status" value="1"/>
</dbReference>
<dbReference type="EMBL" id="AUZY01008168">
    <property type="protein sequence ID" value="EQD47128.1"/>
    <property type="molecule type" value="Genomic_DNA"/>
</dbReference>
<dbReference type="InterPro" id="IPR027417">
    <property type="entry name" value="P-loop_NTPase"/>
</dbReference>
<dbReference type="Pfam" id="PF10412">
    <property type="entry name" value="TrwB_AAD_bind"/>
    <property type="match status" value="1"/>
</dbReference>
<dbReference type="NCBIfam" id="TIGR03743">
    <property type="entry name" value="SXT_TraD"/>
    <property type="match status" value="1"/>
</dbReference>
<evidence type="ECO:0000256" key="1">
    <source>
        <dbReference type="SAM" id="Phobius"/>
    </source>
</evidence>
<dbReference type="SUPFAM" id="SSF52540">
    <property type="entry name" value="P-loop containing nucleoside triphosphate hydrolases"/>
    <property type="match status" value="1"/>
</dbReference>
<evidence type="ECO:0000259" key="3">
    <source>
        <dbReference type="Pfam" id="PF12696"/>
    </source>
</evidence>
<dbReference type="AlphaFoldDB" id="T0ZR71"/>
<name>T0ZR71_9ZZZZ</name>
<feature type="transmembrane region" description="Helical" evidence="1">
    <location>
        <begin position="44"/>
        <end position="63"/>
    </location>
</feature>
<feature type="non-terminal residue" evidence="4">
    <location>
        <position position="643"/>
    </location>
</feature>
<feature type="transmembrane region" description="Helical" evidence="1">
    <location>
        <begin position="20"/>
        <end position="39"/>
    </location>
</feature>
<dbReference type="InterPro" id="IPR022458">
    <property type="entry name" value="Conjugative_coupling_TraG/TraD"/>
</dbReference>
<reference evidence="4" key="2">
    <citation type="journal article" date="2014" name="ISME J.">
        <title>Microbial stratification in low pH oxic and suboxic macroscopic growths along an acid mine drainage.</title>
        <authorList>
            <person name="Mendez-Garcia C."/>
            <person name="Mesa V."/>
            <person name="Sprenger R.R."/>
            <person name="Richter M."/>
            <person name="Diez M.S."/>
            <person name="Solano J."/>
            <person name="Bargiela R."/>
            <person name="Golyshina O.V."/>
            <person name="Manteca A."/>
            <person name="Ramos J.L."/>
            <person name="Gallego J.R."/>
            <person name="Llorente I."/>
            <person name="Martins Dos Santos V.A."/>
            <person name="Jensen O.N."/>
            <person name="Pelaez A.I."/>
            <person name="Sanchez J."/>
            <person name="Ferrer M."/>
        </authorList>
    </citation>
    <scope>NUCLEOTIDE SEQUENCE</scope>
</reference>
<dbReference type="InterPro" id="IPR032689">
    <property type="entry name" value="TraG-D_C"/>
</dbReference>
<dbReference type="CDD" id="cd01127">
    <property type="entry name" value="TrwB_TraG_TraD_VirD4"/>
    <property type="match status" value="1"/>
</dbReference>
<feature type="domain" description="TraD/TraG TraM recognition site" evidence="3">
    <location>
        <begin position="488"/>
        <end position="617"/>
    </location>
</feature>
<dbReference type="Gene3D" id="3.40.50.300">
    <property type="entry name" value="P-loop containing nucleotide triphosphate hydrolases"/>
    <property type="match status" value="2"/>
</dbReference>
<feature type="domain" description="Type IV secretion system coupling protein TraD DNA-binding" evidence="2">
    <location>
        <begin position="175"/>
        <end position="315"/>
    </location>
</feature>
<keyword evidence="1" id="KW-0472">Membrane</keyword>
<accession>T0ZR71</accession>
<proteinExistence type="predicted"/>